<feature type="transmembrane region" description="Helical" evidence="4">
    <location>
        <begin position="352"/>
        <end position="375"/>
    </location>
</feature>
<evidence type="ECO:0000259" key="5">
    <source>
        <dbReference type="PROSITE" id="PS50850"/>
    </source>
</evidence>
<evidence type="ECO:0000256" key="1">
    <source>
        <dbReference type="ARBA" id="ARBA00022692"/>
    </source>
</evidence>
<sequence length="413" mass="42373">MNQQTAPSPAPSSPPSPPPQVGIALLATTLVLAFSSLVALFPSAIAPTLADSLGVSTATVGIQVSLIFGGAMLTSLVGGPLTRRYGPCRVSQLALGLLGGGAALLTLPSLATFALASLIAGLGYGLTNPSASLLLFRVTPRHRQGLVFSLKQTGVPFGGVLAGLVAPALALAIGWQAALGCLFLVAVIGILLLQVQRHHWDRERDPRTPWLTTPLAGLQVVWQRPALRYLALLSLCFSAIQLSVSAFTVALLVEDLGVGLVVAGATMSAVQVFGIIGRVLWGLVGDILDDRLITLMGLACLSAGSGLAIATMDADWPRWAMVAVLCLMSLSALGWNGVFMAEITRLAPAERVADAAGGCLVLTYSGVLVGLPLLGALHGLFGSYTALFGLLAGLALVGLGFLLKARRAIAAPG</sequence>
<feature type="transmembrane region" description="Helical" evidence="4">
    <location>
        <begin position="93"/>
        <end position="126"/>
    </location>
</feature>
<feature type="transmembrane region" description="Helical" evidence="4">
    <location>
        <begin position="258"/>
        <end position="280"/>
    </location>
</feature>
<name>A0AAU7KFQ0_9GAMM</name>
<dbReference type="PANTHER" id="PTHR23527:SF1">
    <property type="entry name" value="BLL3282 PROTEIN"/>
    <property type="match status" value="1"/>
</dbReference>
<dbReference type="EMBL" id="CP098827">
    <property type="protein sequence ID" value="XBO70302.1"/>
    <property type="molecule type" value="Genomic_DNA"/>
</dbReference>
<keyword evidence="3 4" id="KW-0472">Membrane</keyword>
<dbReference type="PANTHER" id="PTHR23527">
    <property type="entry name" value="BLL3282 PROTEIN"/>
    <property type="match status" value="1"/>
</dbReference>
<dbReference type="RefSeq" id="WP_348827029.1">
    <property type="nucleotide sequence ID" value="NZ_CP098827.1"/>
</dbReference>
<feature type="domain" description="Major facilitator superfamily (MFS) profile" evidence="5">
    <location>
        <begin position="21"/>
        <end position="410"/>
    </location>
</feature>
<dbReference type="GO" id="GO:0022857">
    <property type="term" value="F:transmembrane transporter activity"/>
    <property type="evidence" value="ECO:0007669"/>
    <property type="project" value="InterPro"/>
</dbReference>
<feature type="transmembrane region" description="Helical" evidence="4">
    <location>
        <begin position="172"/>
        <end position="193"/>
    </location>
</feature>
<dbReference type="InterPro" id="IPR011701">
    <property type="entry name" value="MFS"/>
</dbReference>
<dbReference type="InterPro" id="IPR052952">
    <property type="entry name" value="MFS-Transporter"/>
</dbReference>
<dbReference type="InterPro" id="IPR020846">
    <property type="entry name" value="MFS_dom"/>
</dbReference>
<keyword evidence="2 4" id="KW-1133">Transmembrane helix</keyword>
<accession>A0AAU7KFQ0</accession>
<evidence type="ECO:0000256" key="2">
    <source>
        <dbReference type="ARBA" id="ARBA00022989"/>
    </source>
</evidence>
<evidence type="ECO:0000256" key="3">
    <source>
        <dbReference type="ARBA" id="ARBA00023136"/>
    </source>
</evidence>
<feature type="transmembrane region" description="Helical" evidence="4">
    <location>
        <begin position="229"/>
        <end position="252"/>
    </location>
</feature>
<dbReference type="Pfam" id="PF07690">
    <property type="entry name" value="MFS_1"/>
    <property type="match status" value="1"/>
</dbReference>
<proteinExistence type="predicted"/>
<feature type="transmembrane region" description="Helical" evidence="4">
    <location>
        <begin position="53"/>
        <end position="73"/>
    </location>
</feature>
<dbReference type="PROSITE" id="PS50850">
    <property type="entry name" value="MFS"/>
    <property type="match status" value="1"/>
</dbReference>
<evidence type="ECO:0000256" key="4">
    <source>
        <dbReference type="SAM" id="Phobius"/>
    </source>
</evidence>
<dbReference type="AlphaFoldDB" id="A0AAU7KFQ0"/>
<keyword evidence="1 4" id="KW-0812">Transmembrane</keyword>
<dbReference type="Gene3D" id="1.20.1250.20">
    <property type="entry name" value="MFS general substrate transporter like domains"/>
    <property type="match status" value="1"/>
</dbReference>
<feature type="transmembrane region" description="Helical" evidence="4">
    <location>
        <begin position="381"/>
        <end position="403"/>
    </location>
</feature>
<feature type="transmembrane region" description="Helical" evidence="4">
    <location>
        <begin position="292"/>
        <end position="312"/>
    </location>
</feature>
<dbReference type="InterPro" id="IPR036259">
    <property type="entry name" value="MFS_trans_sf"/>
</dbReference>
<reference evidence="6" key="1">
    <citation type="submission" date="2022-06" db="EMBL/GenBank/DDBJ databases">
        <title>A novel DMS-producing enzyme.</title>
        <authorList>
            <person name="Zhang Y."/>
        </authorList>
    </citation>
    <scope>NUCLEOTIDE SEQUENCE</scope>
    <source>
        <strain evidence="6">RT37</strain>
    </source>
</reference>
<dbReference type="SUPFAM" id="SSF103473">
    <property type="entry name" value="MFS general substrate transporter"/>
    <property type="match status" value="1"/>
</dbReference>
<feature type="transmembrane region" description="Helical" evidence="4">
    <location>
        <begin position="318"/>
        <end position="340"/>
    </location>
</feature>
<evidence type="ECO:0000313" key="6">
    <source>
        <dbReference type="EMBL" id="XBO70302.1"/>
    </source>
</evidence>
<protein>
    <submittedName>
        <fullName evidence="6">MFS transporter</fullName>
    </submittedName>
</protein>
<feature type="transmembrane region" description="Helical" evidence="4">
    <location>
        <begin position="146"/>
        <end position="166"/>
    </location>
</feature>
<feature type="transmembrane region" description="Helical" evidence="4">
    <location>
        <begin position="20"/>
        <end position="41"/>
    </location>
</feature>
<gene>
    <name evidence="6" type="ORF">NFG58_17025</name>
</gene>
<organism evidence="6">
    <name type="scientific">Halomonas sp. RT37</name>
    <dbReference type="NCBI Taxonomy" id="2950872"/>
    <lineage>
        <taxon>Bacteria</taxon>
        <taxon>Pseudomonadati</taxon>
        <taxon>Pseudomonadota</taxon>
        <taxon>Gammaproteobacteria</taxon>
        <taxon>Oceanospirillales</taxon>
        <taxon>Halomonadaceae</taxon>
        <taxon>Halomonas</taxon>
    </lineage>
</organism>